<sequence>MNKITVTSGQISPTVNHSRPEAELTEVAELSRPGDADGITNVKFDSTIDVQDAGLRDGCPIVDVNIRLFAAVATVYIAREVPEDACRYGAVMDHELKHVQIAQRALDATAEAFKRRLLDSPNVPPFAAHRWGQGLSDSGWQIDSWLRDQTAMAIEYANALFDKGNHQLDVPEEGARLQRMCAPTEAIIGQRRYNLD</sequence>
<feature type="compositionally biased region" description="Polar residues" evidence="1">
    <location>
        <begin position="1"/>
        <end position="17"/>
    </location>
</feature>
<dbReference type="AlphaFoldDB" id="B9T9B0"/>
<evidence type="ECO:0000313" key="2">
    <source>
        <dbReference type="EMBL" id="EEF27554.1"/>
    </source>
</evidence>
<accession>B9T9B0</accession>
<evidence type="ECO:0000256" key="1">
    <source>
        <dbReference type="SAM" id="MobiDB-lite"/>
    </source>
</evidence>
<gene>
    <name evidence="2" type="ORF">RCOM_0023300</name>
</gene>
<dbReference type="InParanoid" id="B9T9B0"/>
<dbReference type="EMBL" id="EQ975334">
    <property type="protein sequence ID" value="EEF27554.1"/>
    <property type="molecule type" value="Genomic_DNA"/>
</dbReference>
<proteinExistence type="predicted"/>
<reference evidence="3" key="1">
    <citation type="journal article" date="2010" name="Nat. Biotechnol.">
        <title>Draft genome sequence of the oilseed species Ricinus communis.</title>
        <authorList>
            <person name="Chan A.P."/>
            <person name="Crabtree J."/>
            <person name="Zhao Q."/>
            <person name="Lorenzi H."/>
            <person name="Orvis J."/>
            <person name="Puiu D."/>
            <person name="Melake-Berhan A."/>
            <person name="Jones K.M."/>
            <person name="Redman J."/>
            <person name="Chen G."/>
            <person name="Cahoon E.B."/>
            <person name="Gedil M."/>
            <person name="Stanke M."/>
            <person name="Haas B.J."/>
            <person name="Wortman J.R."/>
            <person name="Fraser-Liggett C.M."/>
            <person name="Ravel J."/>
            <person name="Rabinowicz P.D."/>
        </authorList>
    </citation>
    <scope>NUCLEOTIDE SEQUENCE [LARGE SCALE GENOMIC DNA]</scope>
    <source>
        <strain evidence="3">cv. Hale</strain>
    </source>
</reference>
<organism evidence="2 3">
    <name type="scientific">Ricinus communis</name>
    <name type="common">Castor bean</name>
    <dbReference type="NCBI Taxonomy" id="3988"/>
    <lineage>
        <taxon>Eukaryota</taxon>
        <taxon>Viridiplantae</taxon>
        <taxon>Streptophyta</taxon>
        <taxon>Embryophyta</taxon>
        <taxon>Tracheophyta</taxon>
        <taxon>Spermatophyta</taxon>
        <taxon>Magnoliopsida</taxon>
        <taxon>eudicotyledons</taxon>
        <taxon>Gunneridae</taxon>
        <taxon>Pentapetalae</taxon>
        <taxon>rosids</taxon>
        <taxon>fabids</taxon>
        <taxon>Malpighiales</taxon>
        <taxon>Euphorbiaceae</taxon>
        <taxon>Acalyphoideae</taxon>
        <taxon>Acalypheae</taxon>
        <taxon>Ricinus</taxon>
    </lineage>
</organism>
<dbReference type="Proteomes" id="UP000008311">
    <property type="component" value="Unassembled WGS sequence"/>
</dbReference>
<feature type="region of interest" description="Disordered" evidence="1">
    <location>
        <begin position="1"/>
        <end position="20"/>
    </location>
</feature>
<evidence type="ECO:0000313" key="3">
    <source>
        <dbReference type="Proteomes" id="UP000008311"/>
    </source>
</evidence>
<keyword evidence="3" id="KW-1185">Reference proteome</keyword>
<name>B9T9B0_RICCO</name>
<protein>
    <recommendedName>
        <fullName evidence="4">DUF4157 domain-containing protein</fullName>
    </recommendedName>
</protein>
<evidence type="ECO:0008006" key="4">
    <source>
        <dbReference type="Google" id="ProtNLM"/>
    </source>
</evidence>